<organism evidence="2 3">
    <name type="scientific">Rossellomorea aquimaris</name>
    <dbReference type="NCBI Taxonomy" id="189382"/>
    <lineage>
        <taxon>Bacteria</taxon>
        <taxon>Bacillati</taxon>
        <taxon>Bacillota</taxon>
        <taxon>Bacilli</taxon>
        <taxon>Bacillales</taxon>
        <taxon>Bacillaceae</taxon>
        <taxon>Rossellomorea</taxon>
    </lineage>
</organism>
<keyword evidence="1" id="KW-0472">Membrane</keyword>
<evidence type="ECO:0000313" key="3">
    <source>
        <dbReference type="Proteomes" id="UP000325054"/>
    </source>
</evidence>
<protein>
    <submittedName>
        <fullName evidence="2">Uncharacterized protein</fullName>
    </submittedName>
</protein>
<evidence type="ECO:0000256" key="1">
    <source>
        <dbReference type="SAM" id="Phobius"/>
    </source>
</evidence>
<sequence length="71" mass="7857">MMGRYAAIFGLILMINAALFFVLSMFTSGLSGGNEVLTSLALLLVLLASFLYHHTTFLHDRSFEKKAGFLK</sequence>
<keyword evidence="1" id="KW-1133">Transmembrane helix</keyword>
<name>A0A5D4TMH0_9BACI</name>
<feature type="transmembrane region" description="Helical" evidence="1">
    <location>
        <begin position="36"/>
        <end position="53"/>
    </location>
</feature>
<gene>
    <name evidence="2" type="ORF">FZC80_14125</name>
</gene>
<comment type="caution">
    <text evidence="2">The sequence shown here is derived from an EMBL/GenBank/DDBJ whole genome shotgun (WGS) entry which is preliminary data.</text>
</comment>
<evidence type="ECO:0000313" key="2">
    <source>
        <dbReference type="EMBL" id="TYS76980.1"/>
    </source>
</evidence>
<reference evidence="2 3" key="1">
    <citation type="submission" date="2019-08" db="EMBL/GenBank/DDBJ databases">
        <title>Bacillus genomes from the desert of Cuatro Cienegas, Coahuila.</title>
        <authorList>
            <person name="Olmedo-Alvarez G."/>
        </authorList>
    </citation>
    <scope>NUCLEOTIDE SEQUENCE [LARGE SCALE GENOMIC DNA]</scope>
    <source>
        <strain evidence="2 3">CH451a_14T</strain>
    </source>
</reference>
<dbReference type="RefSeq" id="WP_148992199.1">
    <property type="nucleotide sequence ID" value="NZ_VTEW01000011.1"/>
</dbReference>
<accession>A0A5D4TMH0</accession>
<keyword evidence="1" id="KW-0812">Transmembrane</keyword>
<dbReference type="AlphaFoldDB" id="A0A5D4TMH0"/>
<dbReference type="Proteomes" id="UP000325054">
    <property type="component" value="Unassembled WGS sequence"/>
</dbReference>
<feature type="transmembrane region" description="Helical" evidence="1">
    <location>
        <begin position="7"/>
        <end position="30"/>
    </location>
</feature>
<proteinExistence type="predicted"/>
<dbReference type="EMBL" id="VTEW01000011">
    <property type="protein sequence ID" value="TYS76980.1"/>
    <property type="molecule type" value="Genomic_DNA"/>
</dbReference>